<keyword evidence="3" id="KW-0285">Flavoprotein</keyword>
<evidence type="ECO:0000259" key="6">
    <source>
        <dbReference type="Pfam" id="PF03358"/>
    </source>
</evidence>
<dbReference type="Gene3D" id="3.40.50.360">
    <property type="match status" value="1"/>
</dbReference>
<comment type="similarity">
    <text evidence="5">Belongs to the SsuE family. Isf subfamily.</text>
</comment>
<evidence type="ECO:0000256" key="1">
    <source>
        <dbReference type="ARBA" id="ARBA00001917"/>
    </source>
</evidence>
<dbReference type="PANTHER" id="PTHR43278:SF4">
    <property type="entry name" value="NAD(P)H-DEPENDENT FMN-CONTAINING OXIDOREDUCTASE YWQN-RELATED"/>
    <property type="match status" value="1"/>
</dbReference>
<comment type="cofactor">
    <cofactor evidence="2">
        <name>[4Fe-4S] cluster</name>
        <dbReference type="ChEBI" id="CHEBI:49883"/>
    </cofactor>
</comment>
<sequence length="193" mass="20846">MNVIAFNASPRKDGNTRRLIDAALAEIEKEGIDTEVVNIGRKKVHGCIACMKCFENLDRRCIFDDDLINGCIEKMAAADGIIIASPTYFADMTPEAKALIDRAGFVGIANGNLFSRKVGAGISVARRAGAVTTVDSINHFFGISDMVTVGSTYWNVGFGLEKGDVDSDVEGIRTMQRLGQNMAWLVKKIAGQP</sequence>
<dbReference type="AlphaFoldDB" id="B8GIP3"/>
<reference evidence="7 8" key="1">
    <citation type="journal article" date="2015" name="Genome Announc.">
        <title>Complete Genome Sequence of Methanosphaerula palustris E1-9CT, a Hydrogenotrophic Methanogen Isolated from a Minerotrophic Fen Peatland.</title>
        <authorList>
            <person name="Cadillo-Quiroz H."/>
            <person name="Browne P."/>
            <person name="Kyrpides N."/>
            <person name="Woyke T."/>
            <person name="Goodwin L."/>
            <person name="Detter C."/>
            <person name="Yavitt J.B."/>
            <person name="Zinder S.H."/>
        </authorList>
    </citation>
    <scope>NUCLEOTIDE SEQUENCE [LARGE SCALE GENOMIC DNA]</scope>
    <source>
        <strain evidence="8">ATCC BAA-1556 / DSM 19958 / E1-9c</strain>
    </source>
</reference>
<dbReference type="InterPro" id="IPR051796">
    <property type="entry name" value="ISF_SsuE-like"/>
</dbReference>
<dbReference type="OrthoDB" id="9059at2157"/>
<protein>
    <submittedName>
        <fullName evidence="7">NADPH-dependent FMN reductase</fullName>
    </submittedName>
</protein>
<feature type="domain" description="NADPH-dependent FMN reductase-like" evidence="6">
    <location>
        <begin position="1"/>
        <end position="159"/>
    </location>
</feature>
<comment type="cofactor">
    <cofactor evidence="1">
        <name>FMN</name>
        <dbReference type="ChEBI" id="CHEBI:58210"/>
    </cofactor>
</comment>
<proteinExistence type="inferred from homology"/>
<accession>B8GIP3</accession>
<dbReference type="eggNOG" id="arCOG02573">
    <property type="taxonomic scope" value="Archaea"/>
</dbReference>
<dbReference type="GO" id="GO:0016491">
    <property type="term" value="F:oxidoreductase activity"/>
    <property type="evidence" value="ECO:0007669"/>
    <property type="project" value="InterPro"/>
</dbReference>
<keyword evidence="4" id="KW-0288">FMN</keyword>
<dbReference type="EMBL" id="CP001338">
    <property type="protein sequence ID" value="ACL16856.1"/>
    <property type="molecule type" value="Genomic_DNA"/>
</dbReference>
<dbReference type="Pfam" id="PF03358">
    <property type="entry name" value="FMN_red"/>
    <property type="match status" value="1"/>
</dbReference>
<gene>
    <name evidence="7" type="ordered locus">Mpal_1543</name>
</gene>
<evidence type="ECO:0000256" key="2">
    <source>
        <dbReference type="ARBA" id="ARBA00001966"/>
    </source>
</evidence>
<dbReference type="Proteomes" id="UP000002457">
    <property type="component" value="Chromosome"/>
</dbReference>
<dbReference type="InterPro" id="IPR005025">
    <property type="entry name" value="FMN_Rdtase-like_dom"/>
</dbReference>
<dbReference type="RefSeq" id="WP_012618175.1">
    <property type="nucleotide sequence ID" value="NC_011832.1"/>
</dbReference>
<evidence type="ECO:0000313" key="7">
    <source>
        <dbReference type="EMBL" id="ACL16856.1"/>
    </source>
</evidence>
<dbReference type="SUPFAM" id="SSF52218">
    <property type="entry name" value="Flavoproteins"/>
    <property type="match status" value="1"/>
</dbReference>
<name>B8GIP3_METPE</name>
<evidence type="ECO:0000256" key="3">
    <source>
        <dbReference type="ARBA" id="ARBA00022630"/>
    </source>
</evidence>
<dbReference type="PANTHER" id="PTHR43278">
    <property type="entry name" value="NAD(P)H-DEPENDENT FMN-CONTAINING OXIDOREDUCTASE YWQN-RELATED"/>
    <property type="match status" value="1"/>
</dbReference>
<evidence type="ECO:0000313" key="8">
    <source>
        <dbReference type="Proteomes" id="UP000002457"/>
    </source>
</evidence>
<dbReference type="GeneID" id="7271088"/>
<organism evidence="7 8">
    <name type="scientific">Methanosphaerula palustris (strain ATCC BAA-1556 / DSM 19958 / E1-9c)</name>
    <dbReference type="NCBI Taxonomy" id="521011"/>
    <lineage>
        <taxon>Archaea</taxon>
        <taxon>Methanobacteriati</taxon>
        <taxon>Methanobacteriota</taxon>
        <taxon>Stenosarchaea group</taxon>
        <taxon>Methanomicrobia</taxon>
        <taxon>Methanomicrobiales</taxon>
        <taxon>Methanoregulaceae</taxon>
        <taxon>Methanosphaerula</taxon>
    </lineage>
</organism>
<keyword evidence="8" id="KW-1185">Reference proteome</keyword>
<dbReference type="KEGG" id="mpl:Mpal_1543"/>
<evidence type="ECO:0000256" key="5">
    <source>
        <dbReference type="ARBA" id="ARBA00038292"/>
    </source>
</evidence>
<dbReference type="InterPro" id="IPR029039">
    <property type="entry name" value="Flavoprotein-like_sf"/>
</dbReference>
<dbReference type="STRING" id="521011.Mpal_1543"/>
<evidence type="ECO:0000256" key="4">
    <source>
        <dbReference type="ARBA" id="ARBA00022643"/>
    </source>
</evidence>
<dbReference type="HOGENOM" id="CLU_050993_3_3_2"/>